<gene>
    <name evidence="1" type="ORF">SAMN05421813_11465</name>
</gene>
<accession>A0A1G9TWT0</accession>
<reference evidence="2" key="1">
    <citation type="submission" date="2016-10" db="EMBL/GenBank/DDBJ databases">
        <authorList>
            <person name="Varghese N."/>
            <person name="Submissions S."/>
        </authorList>
    </citation>
    <scope>NUCLEOTIDE SEQUENCE [LARGE SCALE GENOMIC DNA]</scope>
    <source>
        <strain evidence="2">DSM 24536</strain>
    </source>
</reference>
<name>A0A1G9TWT0_9SPHI</name>
<dbReference type="EMBL" id="FNHH01000014">
    <property type="protein sequence ID" value="SDM52038.1"/>
    <property type="molecule type" value="Genomic_DNA"/>
</dbReference>
<dbReference type="AlphaFoldDB" id="A0A1G9TWT0"/>
<sequence length="67" mass="7562">MWIYVQISSLPAIRSSDLILNFRHKYSPGAKISFNAQQLRGKKMKNYFFAAISPIALTNLSSSGKRV</sequence>
<proteinExistence type="predicted"/>
<dbReference type="Proteomes" id="UP000199226">
    <property type="component" value="Unassembled WGS sequence"/>
</dbReference>
<evidence type="ECO:0000313" key="1">
    <source>
        <dbReference type="EMBL" id="SDM52038.1"/>
    </source>
</evidence>
<evidence type="ECO:0000313" key="2">
    <source>
        <dbReference type="Proteomes" id="UP000199226"/>
    </source>
</evidence>
<protein>
    <submittedName>
        <fullName evidence="1">Uncharacterized protein</fullName>
    </submittedName>
</protein>
<organism evidence="1 2">
    <name type="scientific">Daejeonella rubra</name>
    <dbReference type="NCBI Taxonomy" id="990371"/>
    <lineage>
        <taxon>Bacteria</taxon>
        <taxon>Pseudomonadati</taxon>
        <taxon>Bacteroidota</taxon>
        <taxon>Sphingobacteriia</taxon>
        <taxon>Sphingobacteriales</taxon>
        <taxon>Sphingobacteriaceae</taxon>
        <taxon>Daejeonella</taxon>
    </lineage>
</organism>
<keyword evidence="2" id="KW-1185">Reference proteome</keyword>